<dbReference type="PANTHER" id="PTHR12526:SF630">
    <property type="entry name" value="GLYCOSYLTRANSFERASE"/>
    <property type="match status" value="1"/>
</dbReference>
<dbReference type="Pfam" id="PF13439">
    <property type="entry name" value="Glyco_transf_4"/>
    <property type="match status" value="1"/>
</dbReference>
<dbReference type="Gene3D" id="3.40.50.2000">
    <property type="entry name" value="Glycogen Phosphorylase B"/>
    <property type="match status" value="2"/>
</dbReference>
<comment type="caution">
    <text evidence="3">The sequence shown here is derived from an EMBL/GenBank/DDBJ whole genome shotgun (WGS) entry which is preliminary data.</text>
</comment>
<evidence type="ECO:0000259" key="1">
    <source>
        <dbReference type="Pfam" id="PF00534"/>
    </source>
</evidence>
<dbReference type="EMBL" id="QWEZ01000001">
    <property type="protein sequence ID" value="RRJ84495.1"/>
    <property type="molecule type" value="Genomic_DNA"/>
</dbReference>
<dbReference type="AlphaFoldDB" id="A0A3P3VP66"/>
<evidence type="ECO:0000313" key="3">
    <source>
        <dbReference type="EMBL" id="RRJ84495.1"/>
    </source>
</evidence>
<reference evidence="3 4" key="1">
    <citation type="submission" date="2018-08" db="EMBL/GenBank/DDBJ databases">
        <authorList>
            <person name="Khan S.A."/>
        </authorList>
    </citation>
    <scope>NUCLEOTIDE SEQUENCE [LARGE SCALE GENOMIC DNA]</scope>
    <source>
        <strain evidence="3 4">GTF-13</strain>
    </source>
</reference>
<reference evidence="3 4" key="2">
    <citation type="submission" date="2018-12" db="EMBL/GenBank/DDBJ databases">
        <title>Simiduia agarivorans gen. nov., sp. nov., a marine, agarolytic bacterium isolated from shallow coastal water from Keelung, Taiwan.</title>
        <authorList>
            <person name="Shieh W.Y."/>
        </authorList>
    </citation>
    <scope>NUCLEOTIDE SEQUENCE [LARGE SCALE GENOMIC DNA]</scope>
    <source>
        <strain evidence="3 4">GTF-13</strain>
    </source>
</reference>
<keyword evidence="4" id="KW-1185">Reference proteome</keyword>
<sequence length="356" mass="39973">MLVNVISSLKGGGAELLVREINKIYKKLGEDSCAIYFCGDQSELQEGEVVFGLNPRNPVNIFRVRRVLKNIISLSDEVVVVNVNLTWPFFYVVFACIGLRNLKLVYTEHSTNNKRRVFPIVRFLDRFFYSRYSRVICISNGVRQSLAKWVGPEIAKRLVTIPNGSRIYSLPERPLLDRRLPHLISVGSLSSRKNFATSISAIAQLKDEIETYTIIGEGPDRTRLQKIIQSEQLEYKVQLLGWSDVIESHLHAADIQLIPSLWEGFGLVAVEGMSTGLPVVASNVDGLREVLGDSTPSVTLVNQPTSVNEWVSAIRKAIVDIHSMGAHSLAQSSRQQAQKFTLDKMAQSYLEVFRQL</sequence>
<dbReference type="Proteomes" id="UP000280792">
    <property type="component" value="Unassembled WGS sequence"/>
</dbReference>
<feature type="domain" description="Glycosyltransferase subfamily 4-like N-terminal" evidence="2">
    <location>
        <begin position="12"/>
        <end position="164"/>
    </location>
</feature>
<dbReference type="CDD" id="cd03801">
    <property type="entry name" value="GT4_PimA-like"/>
    <property type="match status" value="1"/>
</dbReference>
<dbReference type="SUPFAM" id="SSF53756">
    <property type="entry name" value="UDP-Glycosyltransferase/glycogen phosphorylase"/>
    <property type="match status" value="1"/>
</dbReference>
<keyword evidence="3" id="KW-0808">Transferase</keyword>
<feature type="domain" description="Glycosyl transferase family 1" evidence="1">
    <location>
        <begin position="180"/>
        <end position="320"/>
    </location>
</feature>
<dbReference type="Pfam" id="PF00534">
    <property type="entry name" value="Glycos_transf_1"/>
    <property type="match status" value="1"/>
</dbReference>
<dbReference type="InterPro" id="IPR028098">
    <property type="entry name" value="Glyco_trans_4-like_N"/>
</dbReference>
<dbReference type="GO" id="GO:0016757">
    <property type="term" value="F:glycosyltransferase activity"/>
    <property type="evidence" value="ECO:0007669"/>
    <property type="project" value="InterPro"/>
</dbReference>
<dbReference type="RefSeq" id="WP_125014925.1">
    <property type="nucleotide sequence ID" value="NZ_QWEZ01000001.1"/>
</dbReference>
<accession>A0A3P3VP66</accession>
<protein>
    <submittedName>
        <fullName evidence="3">Glycosyltransferase</fullName>
    </submittedName>
</protein>
<proteinExistence type="predicted"/>
<name>A0A3P3VP66_9GAMM</name>
<dbReference type="PANTHER" id="PTHR12526">
    <property type="entry name" value="GLYCOSYLTRANSFERASE"/>
    <property type="match status" value="1"/>
</dbReference>
<evidence type="ECO:0000259" key="2">
    <source>
        <dbReference type="Pfam" id="PF13439"/>
    </source>
</evidence>
<dbReference type="InterPro" id="IPR001296">
    <property type="entry name" value="Glyco_trans_1"/>
</dbReference>
<organism evidence="3 4">
    <name type="scientific">Aestuariirhabdus litorea</name>
    <dbReference type="NCBI Taxonomy" id="2528527"/>
    <lineage>
        <taxon>Bacteria</taxon>
        <taxon>Pseudomonadati</taxon>
        <taxon>Pseudomonadota</taxon>
        <taxon>Gammaproteobacteria</taxon>
        <taxon>Oceanospirillales</taxon>
        <taxon>Aestuariirhabdaceae</taxon>
        <taxon>Aestuariirhabdus</taxon>
    </lineage>
</organism>
<dbReference type="GO" id="GO:1901135">
    <property type="term" value="P:carbohydrate derivative metabolic process"/>
    <property type="evidence" value="ECO:0007669"/>
    <property type="project" value="UniProtKB-ARBA"/>
</dbReference>
<gene>
    <name evidence="3" type="ORF">D0544_05150</name>
</gene>
<evidence type="ECO:0000313" key="4">
    <source>
        <dbReference type="Proteomes" id="UP000280792"/>
    </source>
</evidence>